<feature type="domain" description="Cns1/TTC4 wheel" evidence="6">
    <location>
        <begin position="277"/>
        <end position="385"/>
    </location>
</feature>
<evidence type="ECO:0000256" key="5">
    <source>
        <dbReference type="SAM" id="MobiDB-lite"/>
    </source>
</evidence>
<dbReference type="GO" id="GO:0005634">
    <property type="term" value="C:nucleus"/>
    <property type="evidence" value="ECO:0007669"/>
    <property type="project" value="TreeGrafter"/>
</dbReference>
<dbReference type="InterPro" id="IPR019734">
    <property type="entry name" value="TPR_rpt"/>
</dbReference>
<dbReference type="PROSITE" id="PS50005">
    <property type="entry name" value="TPR"/>
    <property type="match status" value="2"/>
</dbReference>
<feature type="repeat" description="TPR" evidence="4">
    <location>
        <begin position="127"/>
        <end position="160"/>
    </location>
</feature>
<keyword evidence="8" id="KW-1185">Reference proteome</keyword>
<dbReference type="AlphaFoldDB" id="A0AAW2ZJT3"/>
<gene>
    <name evidence="7" type="ORF">AKO1_010432</name>
</gene>
<comment type="similarity">
    <text evidence="3">Belongs to the TTC4 family.</text>
</comment>
<dbReference type="PANTHER" id="PTHR46035">
    <property type="entry name" value="TETRATRICOPEPTIDE REPEAT PROTEIN 4"/>
    <property type="match status" value="1"/>
</dbReference>
<keyword evidence="1" id="KW-0677">Repeat</keyword>
<evidence type="ECO:0000256" key="3">
    <source>
        <dbReference type="ARBA" id="ARBA00023602"/>
    </source>
</evidence>
<evidence type="ECO:0000313" key="8">
    <source>
        <dbReference type="Proteomes" id="UP001431209"/>
    </source>
</evidence>
<evidence type="ECO:0000256" key="2">
    <source>
        <dbReference type="ARBA" id="ARBA00022803"/>
    </source>
</evidence>
<accession>A0AAW2ZJT3</accession>
<dbReference type="InterPro" id="IPR011990">
    <property type="entry name" value="TPR-like_helical_dom_sf"/>
</dbReference>
<sequence>MEVNMSQPGMTDEDTQRMIDEMEEEYDRYNESLTQEQKDERYERVSKLYDNDNPLFWTEMKDENNPTIKALQALVYDDEPNEVARNFKDQGNKLLQQHKGTTRYHADIKKYYDQGLEQDITDNVLLAQLLSNRSHINILMGNYGYAIKDARRCLQVDPKNVKAMYRIAKASSMLNRWKLCLQYSEKALRLDPENKEIKTMKDKANAAIVKLFQEQEKQRQILKRRKQVPKKLVDLLKSKGIIMGDSEMDSKYFAQLTTMQDSADTNNDTGMHIDPETQELSLRVLFAYPEFDQTDCVQSFREYDTFYEHLELMFPPKGQPIPWGNAKSKQQYVLPKLRLFYYDQSTATKYKDRFVEFKMDNTLQQVMTQKDYRLPGSLMPVFYVLHDESVYLERWEINK</sequence>
<dbReference type="InterPro" id="IPR044059">
    <property type="entry name" value="Csn1/TTC4_wheel"/>
</dbReference>
<evidence type="ECO:0000259" key="6">
    <source>
        <dbReference type="Pfam" id="PF18972"/>
    </source>
</evidence>
<evidence type="ECO:0000256" key="4">
    <source>
        <dbReference type="PROSITE-ProRule" id="PRU00339"/>
    </source>
</evidence>
<protein>
    <submittedName>
        <fullName evidence="7">Tetratricopeptide repeat protein</fullName>
    </submittedName>
</protein>
<keyword evidence="2 4" id="KW-0802">TPR repeat</keyword>
<organism evidence="7 8">
    <name type="scientific">Acrasis kona</name>
    <dbReference type="NCBI Taxonomy" id="1008807"/>
    <lineage>
        <taxon>Eukaryota</taxon>
        <taxon>Discoba</taxon>
        <taxon>Heterolobosea</taxon>
        <taxon>Tetramitia</taxon>
        <taxon>Eutetramitia</taxon>
        <taxon>Acrasidae</taxon>
        <taxon>Acrasis</taxon>
    </lineage>
</organism>
<proteinExistence type="inferred from homology"/>
<dbReference type="GO" id="GO:0051879">
    <property type="term" value="F:Hsp90 protein binding"/>
    <property type="evidence" value="ECO:0007669"/>
    <property type="project" value="InterPro"/>
</dbReference>
<reference evidence="7 8" key="1">
    <citation type="submission" date="2024-03" db="EMBL/GenBank/DDBJ databases">
        <title>The Acrasis kona genome and developmental transcriptomes reveal deep origins of eukaryotic multicellular pathways.</title>
        <authorList>
            <person name="Sheikh S."/>
            <person name="Fu C.-J."/>
            <person name="Brown M.W."/>
            <person name="Baldauf S.L."/>
        </authorList>
    </citation>
    <scope>NUCLEOTIDE SEQUENCE [LARGE SCALE GENOMIC DNA]</scope>
    <source>
        <strain evidence="7 8">ATCC MYA-3509</strain>
    </source>
</reference>
<dbReference type="SMART" id="SM00028">
    <property type="entry name" value="TPR"/>
    <property type="match status" value="2"/>
</dbReference>
<comment type="caution">
    <text evidence="7">The sequence shown here is derived from an EMBL/GenBank/DDBJ whole genome shotgun (WGS) entry which is preliminary data.</text>
</comment>
<dbReference type="Proteomes" id="UP001431209">
    <property type="component" value="Unassembled WGS sequence"/>
</dbReference>
<evidence type="ECO:0000313" key="7">
    <source>
        <dbReference type="EMBL" id="KAL0489567.1"/>
    </source>
</evidence>
<dbReference type="EMBL" id="JAOPGA020001569">
    <property type="protein sequence ID" value="KAL0489567.1"/>
    <property type="molecule type" value="Genomic_DNA"/>
</dbReference>
<feature type="region of interest" description="Disordered" evidence="5">
    <location>
        <begin position="1"/>
        <end position="38"/>
    </location>
</feature>
<dbReference type="GO" id="GO:0005829">
    <property type="term" value="C:cytosol"/>
    <property type="evidence" value="ECO:0007669"/>
    <property type="project" value="TreeGrafter"/>
</dbReference>
<dbReference type="GO" id="GO:0030544">
    <property type="term" value="F:Hsp70 protein binding"/>
    <property type="evidence" value="ECO:0007669"/>
    <property type="project" value="TreeGrafter"/>
</dbReference>
<evidence type="ECO:0000256" key="1">
    <source>
        <dbReference type="ARBA" id="ARBA00022737"/>
    </source>
</evidence>
<dbReference type="Pfam" id="PF18972">
    <property type="entry name" value="Wheel"/>
    <property type="match status" value="1"/>
</dbReference>
<feature type="repeat" description="TPR" evidence="4">
    <location>
        <begin position="161"/>
        <end position="194"/>
    </location>
</feature>
<dbReference type="CDD" id="cd21377">
    <property type="entry name" value="CTWD_Cns1-like"/>
    <property type="match status" value="1"/>
</dbReference>
<name>A0AAW2ZJT3_9EUKA</name>
<dbReference type="SUPFAM" id="SSF48452">
    <property type="entry name" value="TPR-like"/>
    <property type="match status" value="1"/>
</dbReference>
<dbReference type="Gene3D" id="1.25.40.10">
    <property type="entry name" value="Tetratricopeptide repeat domain"/>
    <property type="match status" value="1"/>
</dbReference>
<dbReference type="PANTHER" id="PTHR46035:SF1">
    <property type="entry name" value="TETRATRICOPEPTIDE REPEAT PROTEIN 4"/>
    <property type="match status" value="1"/>
</dbReference>
<dbReference type="GO" id="GO:0006457">
    <property type="term" value="P:protein folding"/>
    <property type="evidence" value="ECO:0007669"/>
    <property type="project" value="TreeGrafter"/>
</dbReference>